<reference evidence="9" key="1">
    <citation type="journal article" date="2019" name="Int. J. Syst. Evol. Microbiol.">
        <title>The Global Catalogue of Microorganisms (GCM) 10K type strain sequencing project: providing services to taxonomists for standard genome sequencing and annotation.</title>
        <authorList>
            <consortium name="The Broad Institute Genomics Platform"/>
            <consortium name="The Broad Institute Genome Sequencing Center for Infectious Disease"/>
            <person name="Wu L."/>
            <person name="Ma J."/>
        </authorList>
    </citation>
    <scope>NUCLEOTIDE SEQUENCE [LARGE SCALE GENOMIC DNA]</scope>
    <source>
        <strain evidence="9">JCM 18409</strain>
    </source>
</reference>
<feature type="domain" description="ABC3 transporter permease C-terminal" evidence="7">
    <location>
        <begin position="282"/>
        <end position="398"/>
    </location>
</feature>
<evidence type="ECO:0000256" key="6">
    <source>
        <dbReference type="SAM" id="Phobius"/>
    </source>
</evidence>
<dbReference type="Proteomes" id="UP001501759">
    <property type="component" value="Unassembled WGS sequence"/>
</dbReference>
<accession>A0ABP9JHV1</accession>
<evidence type="ECO:0000313" key="8">
    <source>
        <dbReference type="EMBL" id="GAA5030752.1"/>
    </source>
</evidence>
<feature type="transmembrane region" description="Helical" evidence="6">
    <location>
        <begin position="419"/>
        <end position="437"/>
    </location>
</feature>
<keyword evidence="2" id="KW-1003">Cell membrane</keyword>
<feature type="transmembrane region" description="Helical" evidence="6">
    <location>
        <begin position="370"/>
        <end position="390"/>
    </location>
</feature>
<sequence>MLRLALQTLRTRKGGFVGTFVALLLGSAVLSVCGVLLESGLHASRPPERYASADVVVAGHQQAKSSSSVRGASAALPQPLVERVPVPADVERRVTAVDGVAAVVADIGVPAQVIGPSGGPLPGAHGVPSTGHNWSSTRMGAYRLAQGRAPTGRHEVVLDAGLAARARATVGDSVSLTTGSSPERFRIAGVVALPANPSPRRSVVFFSDELTRHLAARDGAVDALGVLADPGTDTRKLARDVARALGEPGLDARTGDGRGEAEFLDVAASGSTLLLLASAVAGNVLLVNVFVVASTMSLAVSQRRRETALLRALGATPGQVRRMLTMEALTVSLLGGALGWPLGVAVARALKDRLAGYGLVPADFQPSIGPLPAAAAVLTAVLTAYTAALVSARRANRIRPTEALGEAADERTAPGRGRLITGILLALAVAGMFTTGLTQDGDIAVLTALANSLVLVTVIAVAVLGPLLSRAAMRVLGPLLRTSRVTGYLAAANHTAHPRRLAAAVTPLILAVSFAATVVFAQTTVQRASENQMHQGLRADHVLSAAGGLAPGVAAEVRGLKQVREATGVVTSTVIGTAGTDGAGREQLVSLSAQGVEPRRLDDVMDLKPSRGSLARLAADSVALSAGAASQLGRGPGDTVDLRLGDGTPVTATVVAVYERGLGFADVTFEHRMLLAHTTSRLDTSVLVRTAPGAVGTDAALKELARRHPGAVLRDRASSGPHRQQEANAWVNYLLAGLILAYAGVTVATTQAMNTTARSREFALLRLAGTTRAQVMRMMRWESLAVVIAGVGGGLLASAPALVLVSLAVTGSPWPTVPPLVCLAIAGATAALAALAALVPARILLRTRPVEAIGTRQ</sequence>
<feature type="transmembrane region" description="Helical" evidence="6">
    <location>
        <begin position="328"/>
        <end position="350"/>
    </location>
</feature>
<evidence type="ECO:0000256" key="4">
    <source>
        <dbReference type="ARBA" id="ARBA00022989"/>
    </source>
</evidence>
<feature type="transmembrane region" description="Helical" evidence="6">
    <location>
        <begin position="443"/>
        <end position="464"/>
    </location>
</feature>
<keyword evidence="4 6" id="KW-1133">Transmembrane helix</keyword>
<dbReference type="PANTHER" id="PTHR30287">
    <property type="entry name" value="MEMBRANE COMPONENT OF PREDICTED ABC SUPERFAMILY METABOLITE UPTAKE TRANSPORTER"/>
    <property type="match status" value="1"/>
</dbReference>
<keyword evidence="3 6" id="KW-0812">Transmembrane</keyword>
<feature type="transmembrane region" description="Helical" evidence="6">
    <location>
        <begin position="730"/>
        <end position="750"/>
    </location>
</feature>
<feature type="transmembrane region" description="Helical" evidence="6">
    <location>
        <begin position="501"/>
        <end position="521"/>
    </location>
</feature>
<dbReference type="PANTHER" id="PTHR30287:SF1">
    <property type="entry name" value="INNER MEMBRANE PROTEIN"/>
    <property type="match status" value="1"/>
</dbReference>
<organism evidence="8 9">
    <name type="scientific">Streptomyces siamensis</name>
    <dbReference type="NCBI Taxonomy" id="1274986"/>
    <lineage>
        <taxon>Bacteria</taxon>
        <taxon>Bacillati</taxon>
        <taxon>Actinomycetota</taxon>
        <taxon>Actinomycetes</taxon>
        <taxon>Kitasatosporales</taxon>
        <taxon>Streptomycetaceae</taxon>
        <taxon>Streptomyces</taxon>
    </lineage>
</organism>
<keyword evidence="5 6" id="KW-0472">Membrane</keyword>
<evidence type="ECO:0000256" key="2">
    <source>
        <dbReference type="ARBA" id="ARBA00022475"/>
    </source>
</evidence>
<evidence type="ECO:0000256" key="3">
    <source>
        <dbReference type="ARBA" id="ARBA00022692"/>
    </source>
</evidence>
<feature type="transmembrane region" description="Helical" evidence="6">
    <location>
        <begin position="273"/>
        <end position="300"/>
    </location>
</feature>
<evidence type="ECO:0000313" key="9">
    <source>
        <dbReference type="Proteomes" id="UP001501759"/>
    </source>
</evidence>
<comment type="subcellular location">
    <subcellularLocation>
        <location evidence="1">Cell membrane</location>
        <topology evidence="1">Multi-pass membrane protein</topology>
    </subcellularLocation>
</comment>
<feature type="transmembrane region" description="Helical" evidence="6">
    <location>
        <begin position="817"/>
        <end position="839"/>
    </location>
</feature>
<proteinExistence type="predicted"/>
<feature type="domain" description="ABC3 transporter permease C-terminal" evidence="7">
    <location>
        <begin position="734"/>
        <end position="847"/>
    </location>
</feature>
<dbReference type="InterPro" id="IPR038766">
    <property type="entry name" value="Membrane_comp_ABC_pdt"/>
</dbReference>
<name>A0ABP9JHV1_9ACTN</name>
<dbReference type="InterPro" id="IPR003838">
    <property type="entry name" value="ABC3_permease_C"/>
</dbReference>
<protein>
    <submittedName>
        <fullName evidence="8">ABC transporter permease</fullName>
    </submittedName>
</protein>
<dbReference type="EMBL" id="BAABKB010000033">
    <property type="protein sequence ID" value="GAA5030752.1"/>
    <property type="molecule type" value="Genomic_DNA"/>
</dbReference>
<gene>
    <name evidence="8" type="ORF">GCM10023335_71490</name>
</gene>
<evidence type="ECO:0000256" key="1">
    <source>
        <dbReference type="ARBA" id="ARBA00004651"/>
    </source>
</evidence>
<dbReference type="Pfam" id="PF02687">
    <property type="entry name" value="FtsX"/>
    <property type="match status" value="2"/>
</dbReference>
<comment type="caution">
    <text evidence="8">The sequence shown here is derived from an EMBL/GenBank/DDBJ whole genome shotgun (WGS) entry which is preliminary data.</text>
</comment>
<feature type="transmembrane region" description="Helical" evidence="6">
    <location>
        <begin position="784"/>
        <end position="805"/>
    </location>
</feature>
<keyword evidence="9" id="KW-1185">Reference proteome</keyword>
<dbReference type="RefSeq" id="WP_345656953.1">
    <property type="nucleotide sequence ID" value="NZ_BAABKB010000033.1"/>
</dbReference>
<evidence type="ECO:0000259" key="7">
    <source>
        <dbReference type="Pfam" id="PF02687"/>
    </source>
</evidence>
<evidence type="ECO:0000256" key="5">
    <source>
        <dbReference type="ARBA" id="ARBA00023136"/>
    </source>
</evidence>